<evidence type="ECO:0000313" key="3">
    <source>
        <dbReference type="Proteomes" id="UP001219525"/>
    </source>
</evidence>
<keyword evidence="3" id="KW-1185">Reference proteome</keyword>
<comment type="caution">
    <text evidence="2">The sequence shown here is derived from an EMBL/GenBank/DDBJ whole genome shotgun (WGS) entry which is preliminary data.</text>
</comment>
<accession>A0AAD6YAL2</accession>
<reference evidence="2" key="1">
    <citation type="submission" date="2023-03" db="EMBL/GenBank/DDBJ databases">
        <title>Massive genome expansion in bonnet fungi (Mycena s.s.) driven by repeated elements and novel gene families across ecological guilds.</title>
        <authorList>
            <consortium name="Lawrence Berkeley National Laboratory"/>
            <person name="Harder C.B."/>
            <person name="Miyauchi S."/>
            <person name="Viragh M."/>
            <person name="Kuo A."/>
            <person name="Thoen E."/>
            <person name="Andreopoulos B."/>
            <person name="Lu D."/>
            <person name="Skrede I."/>
            <person name="Drula E."/>
            <person name="Henrissat B."/>
            <person name="Morin E."/>
            <person name="Kohler A."/>
            <person name="Barry K."/>
            <person name="LaButti K."/>
            <person name="Morin E."/>
            <person name="Salamov A."/>
            <person name="Lipzen A."/>
            <person name="Mereny Z."/>
            <person name="Hegedus B."/>
            <person name="Baldrian P."/>
            <person name="Stursova M."/>
            <person name="Weitz H."/>
            <person name="Taylor A."/>
            <person name="Grigoriev I.V."/>
            <person name="Nagy L.G."/>
            <person name="Martin F."/>
            <person name="Kauserud H."/>
        </authorList>
    </citation>
    <scope>NUCLEOTIDE SEQUENCE</scope>
    <source>
        <strain evidence="2">9144</strain>
    </source>
</reference>
<name>A0AAD6YAL2_9AGAR</name>
<gene>
    <name evidence="2" type="ORF">GGX14DRAFT_458452</name>
</gene>
<evidence type="ECO:0000313" key="2">
    <source>
        <dbReference type="EMBL" id="KAJ7205837.1"/>
    </source>
</evidence>
<dbReference type="EMBL" id="JARJCW010000042">
    <property type="protein sequence ID" value="KAJ7205837.1"/>
    <property type="molecule type" value="Genomic_DNA"/>
</dbReference>
<feature type="compositionally biased region" description="Low complexity" evidence="1">
    <location>
        <begin position="201"/>
        <end position="222"/>
    </location>
</feature>
<protein>
    <submittedName>
        <fullName evidence="2">Uncharacterized protein</fullName>
    </submittedName>
</protein>
<dbReference type="AlphaFoldDB" id="A0AAD6YAL2"/>
<evidence type="ECO:0000256" key="1">
    <source>
        <dbReference type="SAM" id="MobiDB-lite"/>
    </source>
</evidence>
<sequence>MSPSPATFHVKKKAPASTKSFVVVYWAMPKVAHRTFVIEDVPDWPRWRICEATGRFAELLGSTADVELYFPKYTSWAEVRLTFVHTVTTDCVIMLRRAGVDCLDLERTICKFYPQTDVVHIRKNLPGERTALRRLYKHSRRTDEHSTRTDADDSDVEVVSEKKRIKMEDDTGDEFSCRQRPRLHVDKDVVIINDNNDDDASTPTLTTASSMSSPALSSSSLPTTTTIRWPAGIHVVDMVAGFRKMDSPELAAYDRKERFERAFDGHPYRTSTVTEQRAIYRSATHAEVKRGVDAGRTKDGLWSVWRRQLAVNPTSI</sequence>
<feature type="region of interest" description="Disordered" evidence="1">
    <location>
        <begin position="194"/>
        <end position="222"/>
    </location>
</feature>
<proteinExistence type="predicted"/>
<dbReference type="Proteomes" id="UP001219525">
    <property type="component" value="Unassembled WGS sequence"/>
</dbReference>
<organism evidence="2 3">
    <name type="scientific">Mycena pura</name>
    <dbReference type="NCBI Taxonomy" id="153505"/>
    <lineage>
        <taxon>Eukaryota</taxon>
        <taxon>Fungi</taxon>
        <taxon>Dikarya</taxon>
        <taxon>Basidiomycota</taxon>
        <taxon>Agaricomycotina</taxon>
        <taxon>Agaricomycetes</taxon>
        <taxon>Agaricomycetidae</taxon>
        <taxon>Agaricales</taxon>
        <taxon>Marasmiineae</taxon>
        <taxon>Mycenaceae</taxon>
        <taxon>Mycena</taxon>
    </lineage>
</organism>